<reference evidence="4 5" key="1">
    <citation type="submission" date="2017-02" db="EMBL/GenBank/DDBJ databases">
        <authorList>
            <person name="Peterson S.W."/>
        </authorList>
    </citation>
    <scope>NUCLEOTIDE SEQUENCE [LARGE SCALE GENOMIC DNA]</scope>
    <source>
        <strain evidence="4 5">DSM 25262</strain>
    </source>
</reference>
<dbReference type="EMBL" id="FUZU01000004">
    <property type="protein sequence ID" value="SKC86393.1"/>
    <property type="molecule type" value="Genomic_DNA"/>
</dbReference>
<evidence type="ECO:0000313" key="4">
    <source>
        <dbReference type="EMBL" id="SKC86393.1"/>
    </source>
</evidence>
<dbReference type="InterPro" id="IPR002509">
    <property type="entry name" value="NODB_dom"/>
</dbReference>
<dbReference type="PANTHER" id="PTHR10587:SF133">
    <property type="entry name" value="CHITIN DEACETYLASE 1-RELATED"/>
    <property type="match status" value="1"/>
</dbReference>
<feature type="domain" description="NodB homology" evidence="3">
    <location>
        <begin position="27"/>
        <end position="212"/>
    </location>
</feature>
<keyword evidence="5" id="KW-1185">Reference proteome</keyword>
<sequence>MITPHRTPFFLPLLFPSLLWRVPTKANELYLTFDDGPVTGPTEFALQALATFSAKATFFCIGDNIRKHPDIFKRILMQGHAVGNHTFNHLNGWKNTVNHYIHNIKTCDTEMVKSLGTQKTTFITDLFRPPYGRITPKQIQLLKSDYRIVMWDVLSVDYNKDLSPEACLRNTIRAARPGSIIVFHDSVKAEKNMTYALPRVLDHFTNEGFVFKSLHG</sequence>
<accession>A0A1T5ME82</accession>
<gene>
    <name evidence="4" type="ORF">SAMN05660236_5139</name>
</gene>
<dbReference type="Gene3D" id="3.20.20.370">
    <property type="entry name" value="Glycoside hydrolase/deacetylase"/>
    <property type="match status" value="1"/>
</dbReference>
<dbReference type="AlphaFoldDB" id="A0A1T5ME82"/>
<evidence type="ECO:0000256" key="2">
    <source>
        <dbReference type="ARBA" id="ARBA00022801"/>
    </source>
</evidence>
<evidence type="ECO:0000313" key="5">
    <source>
        <dbReference type="Proteomes" id="UP000190961"/>
    </source>
</evidence>
<dbReference type="GO" id="GO:0016810">
    <property type="term" value="F:hydrolase activity, acting on carbon-nitrogen (but not peptide) bonds"/>
    <property type="evidence" value="ECO:0007669"/>
    <property type="project" value="InterPro"/>
</dbReference>
<evidence type="ECO:0000256" key="1">
    <source>
        <dbReference type="ARBA" id="ARBA00022723"/>
    </source>
</evidence>
<dbReference type="GO" id="GO:0016020">
    <property type="term" value="C:membrane"/>
    <property type="evidence" value="ECO:0007669"/>
    <property type="project" value="TreeGrafter"/>
</dbReference>
<dbReference type="PROSITE" id="PS51677">
    <property type="entry name" value="NODB"/>
    <property type="match status" value="1"/>
</dbReference>
<protein>
    <submittedName>
        <fullName evidence="4">Peptidoglycan/xylan/chitin deacetylase, PgdA/CDA1 family</fullName>
    </submittedName>
</protein>
<organism evidence="4 5">
    <name type="scientific">Ohtaekwangia koreensis</name>
    <dbReference type="NCBI Taxonomy" id="688867"/>
    <lineage>
        <taxon>Bacteria</taxon>
        <taxon>Pseudomonadati</taxon>
        <taxon>Bacteroidota</taxon>
        <taxon>Cytophagia</taxon>
        <taxon>Cytophagales</taxon>
        <taxon>Fulvivirgaceae</taxon>
        <taxon>Ohtaekwangia</taxon>
    </lineage>
</organism>
<evidence type="ECO:0000259" key="3">
    <source>
        <dbReference type="PROSITE" id="PS51677"/>
    </source>
</evidence>
<dbReference type="RefSeq" id="WP_079689635.1">
    <property type="nucleotide sequence ID" value="NZ_FUZU01000004.1"/>
</dbReference>
<dbReference type="PANTHER" id="PTHR10587">
    <property type="entry name" value="GLYCOSYL TRANSFERASE-RELATED"/>
    <property type="match status" value="1"/>
</dbReference>
<name>A0A1T5ME82_9BACT</name>
<dbReference type="GO" id="GO:0046872">
    <property type="term" value="F:metal ion binding"/>
    <property type="evidence" value="ECO:0007669"/>
    <property type="project" value="UniProtKB-KW"/>
</dbReference>
<dbReference type="STRING" id="688867.SAMN05660236_5139"/>
<dbReference type="Pfam" id="PF01522">
    <property type="entry name" value="Polysacc_deac_1"/>
    <property type="match status" value="1"/>
</dbReference>
<dbReference type="Proteomes" id="UP000190961">
    <property type="component" value="Unassembled WGS sequence"/>
</dbReference>
<dbReference type="CDD" id="cd10917">
    <property type="entry name" value="CE4_NodB_like_6s_7s"/>
    <property type="match status" value="1"/>
</dbReference>
<dbReference type="InterPro" id="IPR050248">
    <property type="entry name" value="Polysacc_deacetylase_ArnD"/>
</dbReference>
<proteinExistence type="predicted"/>
<keyword evidence="2" id="KW-0378">Hydrolase</keyword>
<dbReference type="GO" id="GO:0005975">
    <property type="term" value="P:carbohydrate metabolic process"/>
    <property type="evidence" value="ECO:0007669"/>
    <property type="project" value="InterPro"/>
</dbReference>
<keyword evidence="1" id="KW-0479">Metal-binding</keyword>
<dbReference type="InterPro" id="IPR011330">
    <property type="entry name" value="Glyco_hydro/deAcase_b/a-brl"/>
</dbReference>
<dbReference type="SUPFAM" id="SSF88713">
    <property type="entry name" value="Glycoside hydrolase/deacetylase"/>
    <property type="match status" value="1"/>
</dbReference>